<protein>
    <recommendedName>
        <fullName evidence="4">SAP domain-containing protein</fullName>
    </recommendedName>
</protein>
<feature type="compositionally biased region" description="Polar residues" evidence="1">
    <location>
        <begin position="853"/>
        <end position="870"/>
    </location>
</feature>
<feature type="compositionally biased region" description="Low complexity" evidence="1">
    <location>
        <begin position="759"/>
        <end position="774"/>
    </location>
</feature>
<evidence type="ECO:0000256" key="1">
    <source>
        <dbReference type="SAM" id="MobiDB-lite"/>
    </source>
</evidence>
<comment type="caution">
    <text evidence="2">The sequence shown here is derived from an EMBL/GenBank/DDBJ whole genome shotgun (WGS) entry which is preliminary data.</text>
</comment>
<keyword evidence="3" id="KW-1185">Reference proteome</keyword>
<dbReference type="RefSeq" id="XP_018990368.1">
    <property type="nucleotide sequence ID" value="XM_019141561.1"/>
</dbReference>
<feature type="compositionally biased region" description="Basic and acidic residues" evidence="1">
    <location>
        <begin position="962"/>
        <end position="999"/>
    </location>
</feature>
<dbReference type="AlphaFoldDB" id="A0A1E3HE24"/>
<feature type="region of interest" description="Disordered" evidence="1">
    <location>
        <begin position="189"/>
        <end position="330"/>
    </location>
</feature>
<dbReference type="GeneID" id="30158255"/>
<feature type="region of interest" description="Disordered" evidence="1">
    <location>
        <begin position="907"/>
        <end position="999"/>
    </location>
</feature>
<dbReference type="STRING" id="1295533.A0A1E3HE24"/>
<feature type="compositionally biased region" description="Polar residues" evidence="1">
    <location>
        <begin position="798"/>
        <end position="807"/>
    </location>
</feature>
<feature type="compositionally biased region" description="Polar residues" evidence="1">
    <location>
        <begin position="625"/>
        <end position="634"/>
    </location>
</feature>
<feature type="compositionally biased region" description="Polar residues" evidence="1">
    <location>
        <begin position="907"/>
        <end position="931"/>
    </location>
</feature>
<gene>
    <name evidence="2" type="ORF">L202_06946</name>
</gene>
<evidence type="ECO:0000313" key="2">
    <source>
        <dbReference type="EMBL" id="ODN74587.1"/>
    </source>
</evidence>
<name>A0A1E3HE24_9TREE</name>
<reference evidence="2 3" key="1">
    <citation type="submission" date="2016-06" db="EMBL/GenBank/DDBJ databases">
        <title>Evolution of pathogenesis and genome organization in the Tremellales.</title>
        <authorList>
            <person name="Cuomo C."/>
            <person name="Litvintseva A."/>
            <person name="Heitman J."/>
            <person name="Chen Y."/>
            <person name="Sun S."/>
            <person name="Springer D."/>
            <person name="Dromer F."/>
            <person name="Young S."/>
            <person name="Zeng Q."/>
            <person name="Chapman S."/>
            <person name="Gujja S."/>
            <person name="Saif S."/>
            <person name="Birren B."/>
        </authorList>
    </citation>
    <scope>NUCLEOTIDE SEQUENCE [LARGE SCALE GENOMIC DNA]</scope>
    <source>
        <strain evidence="2 3">CBS 6039</strain>
    </source>
</reference>
<dbReference type="OrthoDB" id="5964929at2759"/>
<dbReference type="Proteomes" id="UP000094065">
    <property type="component" value="Unassembled WGS sequence"/>
</dbReference>
<feature type="region of interest" description="Disordered" evidence="1">
    <location>
        <begin position="58"/>
        <end position="89"/>
    </location>
</feature>
<accession>A0A1E3HE24</accession>
<feature type="compositionally biased region" description="Low complexity" evidence="1">
    <location>
        <begin position="706"/>
        <end position="723"/>
    </location>
</feature>
<dbReference type="EMBL" id="AWGJ01000011">
    <property type="protein sequence ID" value="ODN74587.1"/>
    <property type="molecule type" value="Genomic_DNA"/>
</dbReference>
<feature type="compositionally biased region" description="Polar residues" evidence="1">
    <location>
        <begin position="817"/>
        <end position="832"/>
    </location>
</feature>
<organism evidence="2 3">
    <name type="scientific">Cryptococcus amylolentus CBS 6039</name>
    <dbReference type="NCBI Taxonomy" id="1295533"/>
    <lineage>
        <taxon>Eukaryota</taxon>
        <taxon>Fungi</taxon>
        <taxon>Dikarya</taxon>
        <taxon>Basidiomycota</taxon>
        <taxon>Agaricomycotina</taxon>
        <taxon>Tremellomycetes</taxon>
        <taxon>Tremellales</taxon>
        <taxon>Cryptococcaceae</taxon>
        <taxon>Cryptococcus</taxon>
    </lineage>
</organism>
<evidence type="ECO:0008006" key="4">
    <source>
        <dbReference type="Google" id="ProtNLM"/>
    </source>
</evidence>
<feature type="region of interest" description="Disordered" evidence="1">
    <location>
        <begin position="458"/>
        <end position="876"/>
    </location>
</feature>
<feature type="compositionally biased region" description="Low complexity" evidence="1">
    <location>
        <begin position="189"/>
        <end position="199"/>
    </location>
</feature>
<sequence>MSDDILRNSAALNALKRHQLVSLSKKYGLRASGKNVEMIERLQVYADDHAGDLDFYIPEPAPTPARPLPAEHPTPSATSPAPSPDHLPQISLKPKVPLNHKESFMSTASRLSNSWDVLSEGNASLISKMEDVVEEEGEEKYGSMGSWKSANNGEPLNEFGGEAPEHVKRNSSMEAFASSISKRGSLILLGRSGSSSSNRAHGEPEYEPPTNPETVQSQPAEEQQEMIVDTPPSPASTVGVPRRHSRHTLQERPSTIRLCSPTPFQATSDSTSDHSNDDLPFVGKARDLKERRSMAPLRSPAGATSQGAFERKSMPALPHSNSASVGNVYPSLPTVPVEYASLIRSSESASDATPIPGAFPPLPPTPGRAQMLFGDRKGTGVSNHQFSEAAQAVLKEMNAKLPQGSFKFDEELLKGRDAELAKLVHVNKDVGTGGWGLSSGGSTRDRYAEAHQKEFAKMRSISKSSIKPGPSRTASSGSVTRPYMIPLAEGSKAAKRKLAGSTSTLDLPSAPNGLPLHSAEEDVDARQSKRTRLSTHPLGSLRGAKKSLANMLGEEKGLSQHTLRKQKDRKEKRASMLGRGNSMKFPFLKKKSTLGPDSLSASSSLPSISHPRALPRTLPSGPETGASNTPLSSSTHKRLVQHSTDNGQSQKDRGRSTSAQTMMSQASGRTPKRSRIPDFVPPLPSSKQDKQASLDAINTLGLPKPSSVVKSTTSSVTNTSSTSAARAYKRQSQMDLLRNARPAPLPPAPVHDLQQNSKASSATSASLNRASSSSVLAPETKPKLPSSSTQTAEEHPRVTSSSSTRSLMTPAAPRPQAASNPNRHSTLFQPTAASLARMQATVKPRADRPLPTLPSTPSAMVQPAIQPTQAKENKRENRDIEVISPNISINTIQPFGNASSRENAFESNFMSKPSPSNTKGSLNGKSSTGPKTTLMKKGSTASISAVAARNRARSNGLSAVKSRGDLREKEQDMKRRKEEMKATMERRKEERELRELLGM</sequence>
<feature type="compositionally biased region" description="Low complexity" evidence="1">
    <location>
        <begin position="593"/>
        <end position="611"/>
    </location>
</feature>
<feature type="compositionally biased region" description="Polar residues" evidence="1">
    <location>
        <begin position="656"/>
        <end position="668"/>
    </location>
</feature>
<proteinExistence type="predicted"/>
<feature type="compositionally biased region" description="Low complexity" evidence="1">
    <location>
        <begin position="459"/>
        <end position="472"/>
    </location>
</feature>
<evidence type="ECO:0000313" key="3">
    <source>
        <dbReference type="Proteomes" id="UP000094065"/>
    </source>
</evidence>
<feature type="compositionally biased region" description="Basic and acidic residues" evidence="1">
    <location>
        <begin position="518"/>
        <end position="527"/>
    </location>
</feature>
<feature type="compositionally biased region" description="Pro residues" evidence="1">
    <location>
        <begin position="59"/>
        <end position="72"/>
    </location>
</feature>
<feature type="region of interest" description="Disordered" evidence="1">
    <location>
        <begin position="346"/>
        <end position="382"/>
    </location>
</feature>
<feature type="compositionally biased region" description="Pro residues" evidence="1">
    <location>
        <begin position="357"/>
        <end position="366"/>
    </location>
</feature>
<feature type="compositionally biased region" description="Basic and acidic residues" evidence="1">
    <location>
        <begin position="284"/>
        <end position="293"/>
    </location>
</feature>